<keyword evidence="1" id="KW-1133">Transmembrane helix</keyword>
<dbReference type="AlphaFoldDB" id="A0A517Y768"/>
<dbReference type="RefSeq" id="WP_145086027.1">
    <property type="nucleotide sequence ID" value="NZ_CP036274.1"/>
</dbReference>
<sequence length="92" mass="9774">MSENSPRPPGKEEPKLTPAQLKALRIGCVFAWLLLLSPPAVWLALVAICGPNIGSRPASIGESGIVILVVIAALFMFLGTILVFLPEEPTKP</sequence>
<keyword evidence="1" id="KW-0472">Membrane</keyword>
<keyword evidence="3" id="KW-1185">Reference proteome</keyword>
<accession>A0A517Y768</accession>
<dbReference type="EMBL" id="CP036274">
    <property type="protein sequence ID" value="QDU26065.1"/>
    <property type="molecule type" value="Genomic_DNA"/>
</dbReference>
<dbReference type="KEGG" id="aagg:ETAA8_11370"/>
<reference evidence="2 3" key="1">
    <citation type="submission" date="2019-02" db="EMBL/GenBank/DDBJ databases">
        <title>Deep-cultivation of Planctomycetes and their phenomic and genomic characterization uncovers novel biology.</title>
        <authorList>
            <person name="Wiegand S."/>
            <person name="Jogler M."/>
            <person name="Boedeker C."/>
            <person name="Pinto D."/>
            <person name="Vollmers J."/>
            <person name="Rivas-Marin E."/>
            <person name="Kohn T."/>
            <person name="Peeters S.H."/>
            <person name="Heuer A."/>
            <person name="Rast P."/>
            <person name="Oberbeckmann S."/>
            <person name="Bunk B."/>
            <person name="Jeske O."/>
            <person name="Meyerdierks A."/>
            <person name="Storesund J.E."/>
            <person name="Kallscheuer N."/>
            <person name="Luecker S."/>
            <person name="Lage O.M."/>
            <person name="Pohl T."/>
            <person name="Merkel B.J."/>
            <person name="Hornburger P."/>
            <person name="Mueller R.-W."/>
            <person name="Bruemmer F."/>
            <person name="Labrenz M."/>
            <person name="Spormann A.M."/>
            <person name="Op den Camp H."/>
            <person name="Overmann J."/>
            <person name="Amann R."/>
            <person name="Jetten M.S.M."/>
            <person name="Mascher T."/>
            <person name="Medema M.H."/>
            <person name="Devos D.P."/>
            <person name="Kaster A.-K."/>
            <person name="Ovreas L."/>
            <person name="Rohde M."/>
            <person name="Galperin M.Y."/>
            <person name="Jogler C."/>
        </authorList>
    </citation>
    <scope>NUCLEOTIDE SEQUENCE [LARGE SCALE GENOMIC DNA]</scope>
    <source>
        <strain evidence="2 3">ETA_A8</strain>
    </source>
</reference>
<evidence type="ECO:0000313" key="2">
    <source>
        <dbReference type="EMBL" id="QDU26065.1"/>
    </source>
</evidence>
<organism evidence="2 3">
    <name type="scientific">Anatilimnocola aggregata</name>
    <dbReference type="NCBI Taxonomy" id="2528021"/>
    <lineage>
        <taxon>Bacteria</taxon>
        <taxon>Pseudomonadati</taxon>
        <taxon>Planctomycetota</taxon>
        <taxon>Planctomycetia</taxon>
        <taxon>Pirellulales</taxon>
        <taxon>Pirellulaceae</taxon>
        <taxon>Anatilimnocola</taxon>
    </lineage>
</organism>
<keyword evidence="1" id="KW-0812">Transmembrane</keyword>
<evidence type="ECO:0000256" key="1">
    <source>
        <dbReference type="SAM" id="Phobius"/>
    </source>
</evidence>
<dbReference type="Proteomes" id="UP000315017">
    <property type="component" value="Chromosome"/>
</dbReference>
<feature type="transmembrane region" description="Helical" evidence="1">
    <location>
        <begin position="29"/>
        <end position="53"/>
    </location>
</feature>
<evidence type="ECO:0000313" key="3">
    <source>
        <dbReference type="Proteomes" id="UP000315017"/>
    </source>
</evidence>
<protein>
    <submittedName>
        <fullName evidence="2">Uncharacterized protein</fullName>
    </submittedName>
</protein>
<proteinExistence type="predicted"/>
<name>A0A517Y768_9BACT</name>
<feature type="transmembrane region" description="Helical" evidence="1">
    <location>
        <begin position="65"/>
        <end position="85"/>
    </location>
</feature>
<gene>
    <name evidence="2" type="ORF">ETAA8_11370</name>
</gene>